<dbReference type="HOGENOM" id="CLU_139226_0_0_6"/>
<dbReference type="NCBIfam" id="NF003576">
    <property type="entry name" value="PRK05248.1-3"/>
    <property type="match status" value="1"/>
</dbReference>
<dbReference type="Pfam" id="PF06062">
    <property type="entry name" value="UPF0231"/>
    <property type="match status" value="1"/>
</dbReference>
<evidence type="ECO:0000313" key="3">
    <source>
        <dbReference type="EMBL" id="EPF20843.1"/>
    </source>
</evidence>
<dbReference type="InterPro" id="IPR008249">
    <property type="entry name" value="UPF0231"/>
</dbReference>
<comment type="caution">
    <text evidence="3">The sequence shown here is derived from an EMBL/GenBank/DDBJ whole genome shotgun (WGS) entry which is preliminary data.</text>
</comment>
<dbReference type="EMBL" id="ATDT01000003">
    <property type="protein sequence ID" value="EPF20843.1"/>
    <property type="molecule type" value="Genomic_DNA"/>
</dbReference>
<protein>
    <recommendedName>
        <fullName evidence="2">UPF0231 protein HMPREF0201_00578</fullName>
    </recommendedName>
</protein>
<dbReference type="NCBIfam" id="NF003574">
    <property type="entry name" value="PRK05248.1-1"/>
    <property type="match status" value="1"/>
</dbReference>
<evidence type="ECO:0000313" key="4">
    <source>
        <dbReference type="Proteomes" id="UP000014585"/>
    </source>
</evidence>
<dbReference type="Proteomes" id="UP000014585">
    <property type="component" value="Unassembled WGS sequence"/>
</dbReference>
<accession>S3J4N0</accession>
<organism evidence="3 4">
    <name type="scientific">Cedecea davisae DSM 4568</name>
    <dbReference type="NCBI Taxonomy" id="566551"/>
    <lineage>
        <taxon>Bacteria</taxon>
        <taxon>Pseudomonadati</taxon>
        <taxon>Pseudomonadota</taxon>
        <taxon>Gammaproteobacteria</taxon>
        <taxon>Enterobacterales</taxon>
        <taxon>Enterobacteriaceae</taxon>
        <taxon>Cedecea</taxon>
    </lineage>
</organism>
<proteinExistence type="inferred from homology"/>
<dbReference type="AlphaFoldDB" id="S3J4N0"/>
<evidence type="ECO:0000256" key="1">
    <source>
        <dbReference type="ARBA" id="ARBA00005367"/>
    </source>
</evidence>
<dbReference type="PATRIC" id="fig|566551.4.peg.533"/>
<comment type="similarity">
    <text evidence="1 2">Belongs to the UPF0231 family.</text>
</comment>
<reference evidence="3 4" key="1">
    <citation type="submission" date="2013-04" db="EMBL/GenBank/DDBJ databases">
        <authorList>
            <person name="Weinstock G."/>
            <person name="Sodergren E."/>
            <person name="Lobos E.A."/>
            <person name="Fulton L."/>
            <person name="Fulton R."/>
            <person name="Courtney L."/>
            <person name="Fronick C."/>
            <person name="O'Laughlin M."/>
            <person name="Godfrey J."/>
            <person name="Wilson R.M."/>
            <person name="Miner T."/>
            <person name="Farmer C."/>
            <person name="Delehaunty K."/>
            <person name="Cordes M."/>
            <person name="Minx P."/>
            <person name="Tomlinson C."/>
            <person name="Chen J."/>
            <person name="Wollam A."/>
            <person name="Pepin K.H."/>
            <person name="Palsikar V.B."/>
            <person name="Zhang X."/>
            <person name="Suruliraj S."/>
            <person name="Perna N.T."/>
            <person name="Plunkett G."/>
            <person name="Warren W."/>
            <person name="Mitreva M."/>
            <person name="Mardis E.R."/>
            <person name="Wilson R.K."/>
        </authorList>
    </citation>
    <scope>NUCLEOTIDE SEQUENCE [LARGE SCALE GENOMIC DNA]</scope>
    <source>
        <strain evidence="3 4">DSM 4568</strain>
    </source>
</reference>
<sequence>MGEGRGEGTRPQGPALSFLFLLLLLFTLFSPDIAAIIEPISVGEDFPRDVEETIMDYEFLRDVTGLVKVRMSMGHEVVGHWFNEEVKGDLTILDEVEQALLSVKGSERQWQRAGHEYTLWLDEEEVIIRANQLEISGDEIEEGMSYYDEESLSFCGVEDFLQVANAYREFLQQR</sequence>
<gene>
    <name evidence="3" type="ORF">HMPREF0201_00578</name>
</gene>
<dbReference type="HAMAP" id="MF_01053">
    <property type="entry name" value="UPF0231"/>
    <property type="match status" value="1"/>
</dbReference>
<name>S3J4N0_9ENTR</name>
<evidence type="ECO:0000256" key="2">
    <source>
        <dbReference type="HAMAP-Rule" id="MF_01053"/>
    </source>
</evidence>
<dbReference type="STRING" id="566551.HMPREF0201_00578"/>